<comment type="caution">
    <text evidence="2">The sequence shown here is derived from an EMBL/GenBank/DDBJ whole genome shotgun (WGS) entry which is preliminary data.</text>
</comment>
<evidence type="ECO:0000313" key="3">
    <source>
        <dbReference type="Proteomes" id="UP001519460"/>
    </source>
</evidence>
<protein>
    <submittedName>
        <fullName evidence="2">Uncharacterized protein</fullName>
    </submittedName>
</protein>
<organism evidence="2 3">
    <name type="scientific">Batillaria attramentaria</name>
    <dbReference type="NCBI Taxonomy" id="370345"/>
    <lineage>
        <taxon>Eukaryota</taxon>
        <taxon>Metazoa</taxon>
        <taxon>Spiralia</taxon>
        <taxon>Lophotrochozoa</taxon>
        <taxon>Mollusca</taxon>
        <taxon>Gastropoda</taxon>
        <taxon>Caenogastropoda</taxon>
        <taxon>Sorbeoconcha</taxon>
        <taxon>Cerithioidea</taxon>
        <taxon>Batillariidae</taxon>
        <taxon>Batillaria</taxon>
    </lineage>
</organism>
<accession>A0ABD0L6W3</accession>
<dbReference type="EMBL" id="JACVVK020000076">
    <property type="protein sequence ID" value="KAK7495344.1"/>
    <property type="molecule type" value="Genomic_DNA"/>
</dbReference>
<proteinExistence type="predicted"/>
<feature type="region of interest" description="Disordered" evidence="1">
    <location>
        <begin position="37"/>
        <end position="58"/>
    </location>
</feature>
<dbReference type="AlphaFoldDB" id="A0ABD0L6W3"/>
<evidence type="ECO:0000256" key="1">
    <source>
        <dbReference type="SAM" id="MobiDB-lite"/>
    </source>
</evidence>
<gene>
    <name evidence="2" type="ORF">BaRGS_00013526</name>
</gene>
<name>A0ABD0L6W3_9CAEN</name>
<sequence>MMTALLLLSINRLSDGRARSKSCTVFHGAEVVSPVVQLPTPSESQSIPRPIDGKGKVE</sequence>
<evidence type="ECO:0000313" key="2">
    <source>
        <dbReference type="EMBL" id="KAK7495344.1"/>
    </source>
</evidence>
<feature type="non-terminal residue" evidence="2">
    <location>
        <position position="58"/>
    </location>
</feature>
<dbReference type="Proteomes" id="UP001519460">
    <property type="component" value="Unassembled WGS sequence"/>
</dbReference>
<reference evidence="2 3" key="1">
    <citation type="journal article" date="2023" name="Sci. Data">
        <title>Genome assembly of the Korean intertidal mud-creeper Batillaria attramentaria.</title>
        <authorList>
            <person name="Patra A.K."/>
            <person name="Ho P.T."/>
            <person name="Jun S."/>
            <person name="Lee S.J."/>
            <person name="Kim Y."/>
            <person name="Won Y.J."/>
        </authorList>
    </citation>
    <scope>NUCLEOTIDE SEQUENCE [LARGE SCALE GENOMIC DNA]</scope>
    <source>
        <strain evidence="2">Wonlab-2016</strain>
    </source>
</reference>
<keyword evidence="3" id="KW-1185">Reference proteome</keyword>